<evidence type="ECO:0000256" key="2">
    <source>
        <dbReference type="SAM" id="SignalP"/>
    </source>
</evidence>
<proteinExistence type="predicted"/>
<gene>
    <name evidence="4" type="ORF">EI71_01387</name>
</gene>
<keyword evidence="5" id="KW-1185">Reference proteome</keyword>
<feature type="signal peptide" evidence="2">
    <location>
        <begin position="1"/>
        <end position="17"/>
    </location>
</feature>
<comment type="caution">
    <text evidence="4">The sequence shown here is derived from an EMBL/GenBank/DDBJ whole genome shotgun (WGS) entry which is preliminary data.</text>
</comment>
<keyword evidence="2" id="KW-0732">Signal</keyword>
<dbReference type="RefSeq" id="WP_119016515.1">
    <property type="nucleotide sequence ID" value="NZ_QXEV01000016.1"/>
</dbReference>
<dbReference type="GO" id="GO:0004519">
    <property type="term" value="F:endonuclease activity"/>
    <property type="evidence" value="ECO:0007669"/>
    <property type="project" value="UniProtKB-KW"/>
</dbReference>
<dbReference type="OrthoDB" id="401280at2"/>
<reference evidence="4 5" key="1">
    <citation type="submission" date="2018-08" db="EMBL/GenBank/DDBJ databases">
        <title>Genomic Encyclopedia of Archaeal and Bacterial Type Strains, Phase II (KMG-II): from individual species to whole genera.</title>
        <authorList>
            <person name="Goeker M."/>
        </authorList>
    </citation>
    <scope>NUCLEOTIDE SEQUENCE [LARGE SCALE GENOMIC DNA]</scope>
    <source>
        <strain evidence="4 5">ATCC 27112</strain>
    </source>
</reference>
<feature type="region of interest" description="Disordered" evidence="1">
    <location>
        <begin position="31"/>
        <end position="58"/>
    </location>
</feature>
<evidence type="ECO:0000313" key="5">
    <source>
        <dbReference type="Proteomes" id="UP000266506"/>
    </source>
</evidence>
<dbReference type="SMART" id="SM00318">
    <property type="entry name" value="SNc"/>
    <property type="match status" value="1"/>
</dbReference>
<dbReference type="EMBL" id="QXEV01000016">
    <property type="protein sequence ID" value="RIA75568.1"/>
    <property type="molecule type" value="Genomic_DNA"/>
</dbReference>
<keyword evidence="4" id="KW-0378">Hydrolase</keyword>
<evidence type="ECO:0000313" key="4">
    <source>
        <dbReference type="EMBL" id="RIA75568.1"/>
    </source>
</evidence>
<dbReference type="InterPro" id="IPR035437">
    <property type="entry name" value="SNase_OB-fold_sf"/>
</dbReference>
<evidence type="ECO:0000256" key="1">
    <source>
        <dbReference type="SAM" id="MobiDB-lite"/>
    </source>
</evidence>
<protein>
    <submittedName>
        <fullName evidence="4">Endonuclease YncB(Thermonuclease family)</fullName>
    </submittedName>
</protein>
<sequence length="462" mass="51528">MKKKVFKFLAVSAAALAAGISLVGCGESNPTTTKEITPTTTETTTVTTTETTTEDPTPTTTTFVPKDNYDDITKTLTLTKSYSDTSSFLTDGIEEVTLQTATDGDTANFKCKHSGESVTIRFYSVDTPESTGGVEKWGKSASLYTKKKLESAYALLLEGSQTPPVVDSYGSRYLAYIWYKETADSAWKNLNLEIVENGYSKSKALVEDAYFDYFENAQTFARRVPLHIWSNDEDPYFSEDSEYVSVKDLHDNFDNYYDAEEGVGKKVCFDGYVSNVQISGSGTYTWKVTDYDSDGNQYTINVYTGYTSSNATKYIKVGSLYTFTGTVQKYSGQYQVSGITYVPMQTGGDYLTRKEKNYYIQFNSNLEYKDYFEKKTLYKDATVTAAVVEGNTLTITATAVNTYDFNKNADDAETVTFTFYTTVEDGFNATSLVGKKFSTTGIQEEDGSQVIHVLRYSNFNFK</sequence>
<feature type="domain" description="TNase-like" evidence="3">
    <location>
        <begin position="92"/>
        <end position="231"/>
    </location>
</feature>
<dbReference type="InParanoid" id="A0A397RPG1"/>
<organism evidence="4 5">
    <name type="scientific">Anaeroplasma bactoclasticum</name>
    <dbReference type="NCBI Taxonomy" id="2088"/>
    <lineage>
        <taxon>Bacteria</taxon>
        <taxon>Bacillati</taxon>
        <taxon>Mycoplasmatota</taxon>
        <taxon>Mollicutes</taxon>
        <taxon>Anaeroplasmatales</taxon>
        <taxon>Anaeroplasmataceae</taxon>
        <taxon>Anaeroplasma</taxon>
    </lineage>
</organism>
<dbReference type="PROSITE" id="PS51257">
    <property type="entry name" value="PROKAR_LIPOPROTEIN"/>
    <property type="match status" value="1"/>
</dbReference>
<accession>A0A397RPG1</accession>
<evidence type="ECO:0000259" key="3">
    <source>
        <dbReference type="PROSITE" id="PS50830"/>
    </source>
</evidence>
<dbReference type="Proteomes" id="UP000266506">
    <property type="component" value="Unassembled WGS sequence"/>
</dbReference>
<dbReference type="AlphaFoldDB" id="A0A397RPG1"/>
<keyword evidence="4" id="KW-0255">Endonuclease</keyword>
<dbReference type="PROSITE" id="PS50830">
    <property type="entry name" value="TNASE_3"/>
    <property type="match status" value="1"/>
</dbReference>
<dbReference type="SUPFAM" id="SSF50199">
    <property type="entry name" value="Staphylococcal nuclease"/>
    <property type="match status" value="1"/>
</dbReference>
<feature type="chain" id="PRO_5017292513" evidence="2">
    <location>
        <begin position="18"/>
        <end position="462"/>
    </location>
</feature>
<name>A0A397RPG1_9MOLU</name>
<dbReference type="Pfam" id="PF00565">
    <property type="entry name" value="SNase"/>
    <property type="match status" value="1"/>
</dbReference>
<dbReference type="InterPro" id="IPR016071">
    <property type="entry name" value="Staphylococal_nuclease_OB-fold"/>
</dbReference>
<keyword evidence="4" id="KW-0540">Nuclease</keyword>
<dbReference type="Gene3D" id="2.40.50.90">
    <property type="match status" value="1"/>
</dbReference>